<organism evidence="1">
    <name type="scientific">Rhizophora mucronata</name>
    <name type="common">Asiatic mangrove</name>
    <dbReference type="NCBI Taxonomy" id="61149"/>
    <lineage>
        <taxon>Eukaryota</taxon>
        <taxon>Viridiplantae</taxon>
        <taxon>Streptophyta</taxon>
        <taxon>Embryophyta</taxon>
        <taxon>Tracheophyta</taxon>
        <taxon>Spermatophyta</taxon>
        <taxon>Magnoliopsida</taxon>
        <taxon>eudicotyledons</taxon>
        <taxon>Gunneridae</taxon>
        <taxon>Pentapetalae</taxon>
        <taxon>rosids</taxon>
        <taxon>fabids</taxon>
        <taxon>Malpighiales</taxon>
        <taxon>Rhizophoraceae</taxon>
        <taxon>Rhizophora</taxon>
    </lineage>
</organism>
<reference evidence="1" key="1">
    <citation type="submission" date="2018-02" db="EMBL/GenBank/DDBJ databases">
        <title>Rhizophora mucronata_Transcriptome.</title>
        <authorList>
            <person name="Meera S.P."/>
            <person name="Sreeshan A."/>
            <person name="Augustine A."/>
        </authorList>
    </citation>
    <scope>NUCLEOTIDE SEQUENCE</scope>
    <source>
        <tissue evidence="1">Leaf</tissue>
    </source>
</reference>
<protein>
    <submittedName>
        <fullName evidence="1">Uncharacterized protein</fullName>
    </submittedName>
</protein>
<dbReference type="AlphaFoldDB" id="A0A2P2JQW6"/>
<proteinExistence type="predicted"/>
<dbReference type="EMBL" id="GGEC01015373">
    <property type="protein sequence ID" value="MBW95856.1"/>
    <property type="molecule type" value="Transcribed_RNA"/>
</dbReference>
<evidence type="ECO:0000313" key="1">
    <source>
        <dbReference type="EMBL" id="MBW95856.1"/>
    </source>
</evidence>
<name>A0A2P2JQW6_RHIMU</name>
<accession>A0A2P2JQW6</accession>
<sequence>MFSLIMCSNFTGCLKTIVCQTTRHLL</sequence>